<comment type="caution">
    <text evidence="2">The sequence shown here is derived from an EMBL/GenBank/DDBJ whole genome shotgun (WGS) entry which is preliminary data.</text>
</comment>
<dbReference type="GO" id="GO:0005737">
    <property type="term" value="C:cytoplasm"/>
    <property type="evidence" value="ECO:0007669"/>
    <property type="project" value="TreeGrafter"/>
</dbReference>
<dbReference type="AlphaFoldDB" id="A0A1C1CUN9"/>
<protein>
    <recommendedName>
        <fullName evidence="4">Nicotinamide-nucleotide adenylyltransferase</fullName>
    </recommendedName>
</protein>
<proteinExistence type="predicted"/>
<feature type="region of interest" description="Disordered" evidence="1">
    <location>
        <begin position="131"/>
        <end position="167"/>
    </location>
</feature>
<dbReference type="STRING" id="86049.A0A1C1CUN9"/>
<dbReference type="GO" id="GO:0016887">
    <property type="term" value="F:ATP hydrolysis activity"/>
    <property type="evidence" value="ECO:0007669"/>
    <property type="project" value="TreeGrafter"/>
</dbReference>
<dbReference type="GO" id="GO:0000309">
    <property type="term" value="F:nicotinamide-nucleotide adenylyltransferase activity"/>
    <property type="evidence" value="ECO:0007669"/>
    <property type="project" value="TreeGrafter"/>
</dbReference>
<dbReference type="VEuPathDB" id="FungiDB:CLCR_08764"/>
<evidence type="ECO:0008006" key="4">
    <source>
        <dbReference type="Google" id="ProtNLM"/>
    </source>
</evidence>
<feature type="region of interest" description="Disordered" evidence="1">
    <location>
        <begin position="253"/>
        <end position="286"/>
    </location>
</feature>
<dbReference type="GO" id="GO:0005634">
    <property type="term" value="C:nucleus"/>
    <property type="evidence" value="ECO:0007669"/>
    <property type="project" value="TreeGrafter"/>
</dbReference>
<dbReference type="VEuPathDB" id="FungiDB:G647_05945"/>
<dbReference type="PANTHER" id="PTHR31285:SF0">
    <property type="entry name" value="NICOTINAMIDE MONONUCLEOTIDE ADENYLYLTRANSFERASE"/>
    <property type="match status" value="1"/>
</dbReference>
<keyword evidence="3" id="KW-1185">Reference proteome</keyword>
<evidence type="ECO:0000313" key="2">
    <source>
        <dbReference type="EMBL" id="OCT52212.1"/>
    </source>
</evidence>
<feature type="compositionally biased region" description="Basic and acidic residues" evidence="1">
    <location>
        <begin position="82"/>
        <end position="91"/>
    </location>
</feature>
<evidence type="ECO:0000256" key="1">
    <source>
        <dbReference type="SAM" id="MobiDB-lite"/>
    </source>
</evidence>
<name>A0A1C1CUN9_9EURO</name>
<reference evidence="3" key="1">
    <citation type="submission" date="2015-07" db="EMBL/GenBank/DDBJ databases">
        <authorList>
            <person name="Teixeira M.M."/>
            <person name="Souza R.C."/>
            <person name="Almeida L.G."/>
            <person name="Vicente V.A."/>
            <person name="de Hoog S."/>
            <person name="Bocca A.L."/>
            <person name="de Almeida S.R."/>
            <person name="Vasconcelos A.T."/>
            <person name="Felipe M.S."/>
        </authorList>
    </citation>
    <scope>NUCLEOTIDE SEQUENCE [LARGE SCALE GENOMIC DNA]</scope>
    <source>
        <strain evidence="3">KSF</strain>
    </source>
</reference>
<evidence type="ECO:0000313" key="3">
    <source>
        <dbReference type="Proteomes" id="UP000094526"/>
    </source>
</evidence>
<dbReference type="InterPro" id="IPR014729">
    <property type="entry name" value="Rossmann-like_a/b/a_fold"/>
</dbReference>
<dbReference type="Gene3D" id="3.40.50.620">
    <property type="entry name" value="HUPs"/>
    <property type="match status" value="1"/>
</dbReference>
<sequence>MSPATLDMQALQSLRSEFSKALKDFAGSSSSFRILYTVPPTSAPSQGKPIPTRTLYVLDSSFNPPSKAHSSLVKAALRSRRSNSERKDHSQSETPRVLFLLATVNADKKPKPADFEDRIVMMTLAAQDLRSSFSSTGGPTSSSDAASASASASETSDSPSNTPARRTVEAPIIDIGITKQPYFVGKASAIRDSNVYENPDREDGVVEQIHLTGFDTLLRIFTPKYYPKHDPPLSALEPFLQHHRVRATIRVDADSPSANLKDAQKTGAESGADAGPTTPDFGTPEGQVKYLEGIQQGALEKEGMKREWSDRVDLVVDEDGEAQGVSSTKVRDAVKEGNWAQVRELVGPSVGNWIKETSLYLEGDASGKL</sequence>
<dbReference type="PANTHER" id="PTHR31285">
    <property type="entry name" value="NICOTINAMIDE MONONUCLEOTIDE ADENYLYLTRANSFERASE"/>
    <property type="match status" value="1"/>
</dbReference>
<dbReference type="OrthoDB" id="5591297at2759"/>
<gene>
    <name evidence="2" type="ORF">CLCR_08764</name>
</gene>
<feature type="compositionally biased region" description="Low complexity" evidence="1">
    <location>
        <begin position="131"/>
        <end position="160"/>
    </location>
</feature>
<accession>A0A1C1CUN9</accession>
<organism evidence="2 3">
    <name type="scientific">Cladophialophora carrionii</name>
    <dbReference type="NCBI Taxonomy" id="86049"/>
    <lineage>
        <taxon>Eukaryota</taxon>
        <taxon>Fungi</taxon>
        <taxon>Dikarya</taxon>
        <taxon>Ascomycota</taxon>
        <taxon>Pezizomycotina</taxon>
        <taxon>Eurotiomycetes</taxon>
        <taxon>Chaetothyriomycetidae</taxon>
        <taxon>Chaetothyriales</taxon>
        <taxon>Herpotrichiellaceae</taxon>
        <taxon>Cladophialophora</taxon>
    </lineage>
</organism>
<dbReference type="SUPFAM" id="SSF52374">
    <property type="entry name" value="Nucleotidylyl transferase"/>
    <property type="match status" value="1"/>
</dbReference>
<dbReference type="Proteomes" id="UP000094526">
    <property type="component" value="Unassembled WGS sequence"/>
</dbReference>
<dbReference type="EMBL" id="LGRB01000009">
    <property type="protein sequence ID" value="OCT52212.1"/>
    <property type="molecule type" value="Genomic_DNA"/>
</dbReference>
<feature type="region of interest" description="Disordered" evidence="1">
    <location>
        <begin position="64"/>
        <end position="94"/>
    </location>
</feature>